<protein>
    <submittedName>
        <fullName evidence="2">Uncharacterized protein</fullName>
    </submittedName>
</protein>
<gene>
    <name evidence="2" type="ORF">P9H32_10315</name>
</gene>
<reference evidence="2 3" key="1">
    <citation type="journal article" date="2024" name="Appl. Environ. Microbiol.">
        <title>Pontiella agarivorans sp. nov., a novel marine anaerobic bacterium capable of degrading macroalgal polysaccharides and fixing nitrogen.</title>
        <authorList>
            <person name="Liu N."/>
            <person name="Kivenson V."/>
            <person name="Peng X."/>
            <person name="Cui Z."/>
            <person name="Lankiewicz T.S."/>
            <person name="Gosselin K.M."/>
            <person name="English C.J."/>
            <person name="Blair E.M."/>
            <person name="O'Malley M.A."/>
            <person name="Valentine D.L."/>
        </authorList>
    </citation>
    <scope>NUCLEOTIDE SEQUENCE [LARGE SCALE GENOMIC DNA]</scope>
    <source>
        <strain evidence="2 3">NLcol2</strain>
    </source>
</reference>
<name>A0ABU5MXT1_9BACT</name>
<dbReference type="RefSeq" id="WP_322608810.1">
    <property type="nucleotide sequence ID" value="NZ_JARVCO010000010.1"/>
</dbReference>
<organism evidence="2 3">
    <name type="scientific">Pontiella agarivorans</name>
    <dbReference type="NCBI Taxonomy" id="3038953"/>
    <lineage>
        <taxon>Bacteria</taxon>
        <taxon>Pseudomonadati</taxon>
        <taxon>Kiritimatiellota</taxon>
        <taxon>Kiritimatiellia</taxon>
        <taxon>Kiritimatiellales</taxon>
        <taxon>Pontiellaceae</taxon>
        <taxon>Pontiella</taxon>
    </lineage>
</organism>
<comment type="caution">
    <text evidence="2">The sequence shown here is derived from an EMBL/GenBank/DDBJ whole genome shotgun (WGS) entry which is preliminary data.</text>
</comment>
<proteinExistence type="predicted"/>
<evidence type="ECO:0000256" key="1">
    <source>
        <dbReference type="SAM" id="SignalP"/>
    </source>
</evidence>
<dbReference type="PROSITE" id="PS51257">
    <property type="entry name" value="PROKAR_LIPOPROTEIN"/>
    <property type="match status" value="1"/>
</dbReference>
<feature type="signal peptide" evidence="1">
    <location>
        <begin position="1"/>
        <end position="21"/>
    </location>
</feature>
<dbReference type="EMBL" id="JARVCO010000010">
    <property type="protein sequence ID" value="MDZ8119018.1"/>
    <property type="molecule type" value="Genomic_DNA"/>
</dbReference>
<evidence type="ECO:0000313" key="2">
    <source>
        <dbReference type="EMBL" id="MDZ8119018.1"/>
    </source>
</evidence>
<feature type="chain" id="PRO_5045804854" evidence="1">
    <location>
        <begin position="22"/>
        <end position="284"/>
    </location>
</feature>
<dbReference type="Proteomes" id="UP001290861">
    <property type="component" value="Unassembled WGS sequence"/>
</dbReference>
<keyword evidence="1" id="KW-0732">Signal</keyword>
<evidence type="ECO:0000313" key="3">
    <source>
        <dbReference type="Proteomes" id="UP001290861"/>
    </source>
</evidence>
<sequence length="284" mass="29970">MKIILCLAVILGALSGCKTTAVCTAPKVSPGYYPIDPLPVQLALPDGYEPQKMNEAILAVLPDETMRLSVGSFTYSGGITYGPAGGSFSKGSYVVVLDYIKYTTLPVGIMEIEASTNAWLEAVEYGTDAPMSTGLFAGVGLRLTANLSVLESNVDLGSLFAIGAAAEAKKVSGSMVIQTLGISGEPVSTMLPMPSEISQSSIQNAMLALGAIKAKLYEDDITISPRILGFNNTYCKTPEAIHYFTASLLNMPRPYPPINLVQEFAVQACYGDDDVALADDGESD</sequence>
<accession>A0ABU5MXT1</accession>
<keyword evidence="3" id="KW-1185">Reference proteome</keyword>